<protein>
    <submittedName>
        <fullName evidence="1">Uncharacterized protein</fullName>
    </submittedName>
</protein>
<keyword evidence="2" id="KW-1185">Reference proteome</keyword>
<evidence type="ECO:0000313" key="1">
    <source>
        <dbReference type="EMBL" id="GBO04937.1"/>
    </source>
</evidence>
<proteinExistence type="predicted"/>
<reference evidence="1 2" key="1">
    <citation type="journal article" date="2019" name="Sci. Rep.">
        <title>Orb-weaving spider Araneus ventricosus genome elucidates the spidroin gene catalogue.</title>
        <authorList>
            <person name="Kono N."/>
            <person name="Nakamura H."/>
            <person name="Ohtoshi R."/>
            <person name="Moran D.A.P."/>
            <person name="Shinohara A."/>
            <person name="Yoshida Y."/>
            <person name="Fujiwara M."/>
            <person name="Mori M."/>
            <person name="Tomita M."/>
            <person name="Arakawa K."/>
        </authorList>
    </citation>
    <scope>NUCLEOTIDE SEQUENCE [LARGE SCALE GENOMIC DNA]</scope>
</reference>
<name>A0A4Y2U020_ARAVE</name>
<feature type="non-terminal residue" evidence="1">
    <location>
        <position position="1"/>
    </location>
</feature>
<dbReference type="Proteomes" id="UP000499080">
    <property type="component" value="Unassembled WGS sequence"/>
</dbReference>
<dbReference type="EMBL" id="BGPR01031727">
    <property type="protein sequence ID" value="GBO04937.1"/>
    <property type="molecule type" value="Genomic_DNA"/>
</dbReference>
<dbReference type="AlphaFoldDB" id="A0A4Y2U020"/>
<comment type="caution">
    <text evidence="1">The sequence shown here is derived from an EMBL/GenBank/DDBJ whole genome shotgun (WGS) entry which is preliminary data.</text>
</comment>
<accession>A0A4Y2U020</accession>
<evidence type="ECO:0000313" key="2">
    <source>
        <dbReference type="Proteomes" id="UP000499080"/>
    </source>
</evidence>
<organism evidence="1 2">
    <name type="scientific">Araneus ventricosus</name>
    <name type="common">Orbweaver spider</name>
    <name type="synonym">Epeira ventricosa</name>
    <dbReference type="NCBI Taxonomy" id="182803"/>
    <lineage>
        <taxon>Eukaryota</taxon>
        <taxon>Metazoa</taxon>
        <taxon>Ecdysozoa</taxon>
        <taxon>Arthropoda</taxon>
        <taxon>Chelicerata</taxon>
        <taxon>Arachnida</taxon>
        <taxon>Araneae</taxon>
        <taxon>Araneomorphae</taxon>
        <taxon>Entelegynae</taxon>
        <taxon>Araneoidea</taxon>
        <taxon>Araneidae</taxon>
        <taxon>Araneus</taxon>
    </lineage>
</organism>
<gene>
    <name evidence="1" type="ORF">AVEN_80660_1</name>
</gene>
<sequence length="44" mass="5113">GIFEDVDMQQGDEISLKKRRKRNMKLITSGCREIPETKLSPIHN</sequence>